<comment type="subcellular location">
    <subcellularLocation>
        <location evidence="2">Cell junction</location>
        <location evidence="2">Gap junction</location>
    </subcellularLocation>
    <subcellularLocation>
        <location evidence="1">Cytoplasm</location>
    </subcellularLocation>
    <subcellularLocation>
        <location evidence="3">Secreted</location>
    </subcellularLocation>
</comment>
<dbReference type="AlphaFoldDB" id="A0A8C6ZH15"/>
<dbReference type="Proteomes" id="UP000694420">
    <property type="component" value="Unplaced"/>
</dbReference>
<evidence type="ECO:0000256" key="10">
    <source>
        <dbReference type="ARBA" id="ARBA00023030"/>
    </source>
</evidence>
<evidence type="ECO:0000256" key="7">
    <source>
        <dbReference type="ARBA" id="ARBA00022729"/>
    </source>
</evidence>
<evidence type="ECO:0000256" key="8">
    <source>
        <dbReference type="ARBA" id="ARBA00022868"/>
    </source>
</evidence>
<dbReference type="GO" id="GO:0005921">
    <property type="term" value="C:gap junction"/>
    <property type="evidence" value="ECO:0007669"/>
    <property type="project" value="UniProtKB-SubCell"/>
</dbReference>
<dbReference type="GO" id="GO:0031012">
    <property type="term" value="C:extracellular matrix"/>
    <property type="evidence" value="ECO:0007669"/>
    <property type="project" value="TreeGrafter"/>
</dbReference>
<dbReference type="Pfam" id="PF00007">
    <property type="entry name" value="Cys_knot"/>
    <property type="match status" value="1"/>
</dbReference>
<dbReference type="GO" id="GO:0005615">
    <property type="term" value="C:extracellular space"/>
    <property type="evidence" value="ECO:0007669"/>
    <property type="project" value="TreeGrafter"/>
</dbReference>
<evidence type="ECO:0000256" key="11">
    <source>
        <dbReference type="ARBA" id="ARBA00023157"/>
    </source>
</evidence>
<dbReference type="PROSITE" id="PS01208">
    <property type="entry name" value="VWFC_1"/>
    <property type="match status" value="1"/>
</dbReference>
<dbReference type="SMART" id="SM00121">
    <property type="entry name" value="IB"/>
    <property type="match status" value="1"/>
</dbReference>
<dbReference type="Pfam" id="PF00093">
    <property type="entry name" value="VWC"/>
    <property type="match status" value="1"/>
</dbReference>
<dbReference type="InterPro" id="IPR006208">
    <property type="entry name" value="Glyco_hormone_CN"/>
</dbReference>
<keyword evidence="12" id="KW-0325">Glycoprotein</keyword>
<comment type="similarity">
    <text evidence="4">Belongs to the CCN family.</text>
</comment>
<dbReference type="PROSITE" id="PS51323">
    <property type="entry name" value="IGFBP_N_2"/>
    <property type="match status" value="1"/>
</dbReference>
<evidence type="ECO:0000259" key="20">
    <source>
        <dbReference type="PROSITE" id="PS51323"/>
    </source>
</evidence>
<dbReference type="GO" id="GO:0005737">
    <property type="term" value="C:cytoplasm"/>
    <property type="evidence" value="ECO:0007669"/>
    <property type="project" value="UniProtKB-SubCell"/>
</dbReference>
<dbReference type="GO" id="GO:0051240">
    <property type="term" value="P:positive regulation of multicellular organismal process"/>
    <property type="evidence" value="ECO:0007669"/>
    <property type="project" value="UniProtKB-ARBA"/>
</dbReference>
<dbReference type="PROSITE" id="PS50184">
    <property type="entry name" value="VWFC_2"/>
    <property type="match status" value="1"/>
</dbReference>
<dbReference type="SMART" id="SM00041">
    <property type="entry name" value="CT"/>
    <property type="match status" value="1"/>
</dbReference>
<dbReference type="FunFam" id="2.10.70.10:FF:000015">
    <property type="entry name" value="CYR61 isoform 1"/>
    <property type="match status" value="1"/>
</dbReference>
<dbReference type="GO" id="GO:0045597">
    <property type="term" value="P:positive regulation of cell differentiation"/>
    <property type="evidence" value="ECO:0007669"/>
    <property type="project" value="TreeGrafter"/>
</dbReference>
<keyword evidence="11" id="KW-1015">Disulfide bond</keyword>
<keyword evidence="8" id="KW-0303">Gap junction</keyword>
<dbReference type="GO" id="GO:0005178">
    <property type="term" value="F:integrin binding"/>
    <property type="evidence" value="ECO:0007669"/>
    <property type="project" value="TreeGrafter"/>
</dbReference>
<dbReference type="GO" id="GO:0007155">
    <property type="term" value="P:cell adhesion"/>
    <property type="evidence" value="ECO:0007669"/>
    <property type="project" value="TreeGrafter"/>
</dbReference>
<evidence type="ECO:0000256" key="12">
    <source>
        <dbReference type="ARBA" id="ARBA00023180"/>
    </source>
</evidence>
<dbReference type="InterPro" id="IPR000884">
    <property type="entry name" value="TSP1_rpt"/>
</dbReference>
<dbReference type="SUPFAM" id="SSF57603">
    <property type="entry name" value="FnI-like domain"/>
    <property type="match status" value="1"/>
</dbReference>
<dbReference type="SUPFAM" id="SSF82895">
    <property type="entry name" value="TSP-1 type 1 repeat"/>
    <property type="match status" value="1"/>
</dbReference>
<dbReference type="Ensembl" id="ENSNPET00000015991.1">
    <property type="protein sequence ID" value="ENSNPEP00000015602.1"/>
    <property type="gene ID" value="ENSNPEG00000011645.1"/>
</dbReference>
<dbReference type="PANTHER" id="PTHR11348">
    <property type="entry name" value="CONNECTIVE TISSUE GROWTH FACTOR-RELATED"/>
    <property type="match status" value="1"/>
</dbReference>
<keyword evidence="22" id="KW-1185">Reference proteome</keyword>
<dbReference type="Gene3D" id="2.20.100.10">
    <property type="entry name" value="Thrombospondin type-1 (TSP1) repeat"/>
    <property type="match status" value="1"/>
</dbReference>
<sequence length="348" mass="38804">EHTHFILYIHIFYILPQVAGTQPTMAAAQPCARPCRCPAQPPRCPAGTSRVPDACGCCKVCARQLGERCSARQPCDHHRGLYCDLAKDQVSREAGTSSQESRATCDLLGKIYHNGESFQPTCKLQCVCMDGAIGCVPLCSDALRLPSPQCRSPRRVQPRSKCCEEWVCEEGGEQERSGAAMAGESRANNVQENCLVQTTEWSACSKSCGMGVSTRVTNSNGQCRLEKETRLCMVRPCDFPTGKMKKGKKCVRTPKLRRSLRFEFSGCTSSRSYRPRFCGSCTDGRCCTPRDTSTAEVEFRCPEGDFFQRKMMFIKMCSCHYDCPRDNDIFLATHHRRMIGDHVKAEGQ</sequence>
<name>A0A8C6ZH15_NOTPE</name>
<dbReference type="SMART" id="SM00214">
    <property type="entry name" value="VWC"/>
    <property type="match status" value="1"/>
</dbReference>
<accession>A0A8C6ZH15</accession>
<evidence type="ECO:0000256" key="16">
    <source>
        <dbReference type="PROSITE-ProRule" id="PRU00039"/>
    </source>
</evidence>
<dbReference type="Gene3D" id="4.10.40.20">
    <property type="match status" value="1"/>
</dbReference>
<proteinExistence type="inferred from homology"/>
<evidence type="ECO:0000256" key="2">
    <source>
        <dbReference type="ARBA" id="ARBA00004610"/>
    </source>
</evidence>
<dbReference type="InterPro" id="IPR050941">
    <property type="entry name" value="CCN"/>
</dbReference>
<dbReference type="InterPro" id="IPR006207">
    <property type="entry name" value="Cys_knot_C"/>
</dbReference>
<feature type="domain" description="CTCK" evidence="18">
    <location>
        <begin position="250"/>
        <end position="324"/>
    </location>
</feature>
<comment type="caution">
    <text evidence="16">Lacks conserved residue(s) required for the propagation of feature annotation.</text>
</comment>
<keyword evidence="10" id="KW-0339">Growth factor</keyword>
<evidence type="ECO:0000256" key="14">
    <source>
        <dbReference type="ARBA" id="ARBA00042352"/>
    </source>
</evidence>
<evidence type="ECO:0000256" key="6">
    <source>
        <dbReference type="ARBA" id="ARBA00022525"/>
    </source>
</evidence>
<keyword evidence="5" id="KW-0963">Cytoplasm</keyword>
<dbReference type="InterPro" id="IPR012395">
    <property type="entry name" value="IGFBP_CNN"/>
</dbReference>
<feature type="chain" id="PRO_5034540000" description="CCN family member 3" evidence="17">
    <location>
        <begin position="22"/>
        <end position="348"/>
    </location>
</feature>
<organism evidence="21 22">
    <name type="scientific">Nothoprocta perdicaria</name>
    <name type="common">Chilean tinamou</name>
    <name type="synonym">Crypturus perdicarius</name>
    <dbReference type="NCBI Taxonomy" id="30464"/>
    <lineage>
        <taxon>Eukaryota</taxon>
        <taxon>Metazoa</taxon>
        <taxon>Chordata</taxon>
        <taxon>Craniata</taxon>
        <taxon>Vertebrata</taxon>
        <taxon>Euteleostomi</taxon>
        <taxon>Archelosauria</taxon>
        <taxon>Archosauria</taxon>
        <taxon>Dinosauria</taxon>
        <taxon>Saurischia</taxon>
        <taxon>Theropoda</taxon>
        <taxon>Coelurosauria</taxon>
        <taxon>Aves</taxon>
        <taxon>Palaeognathae</taxon>
        <taxon>Tinamiformes</taxon>
        <taxon>Tinamidae</taxon>
        <taxon>Nothoprocta</taxon>
    </lineage>
</organism>
<evidence type="ECO:0000256" key="1">
    <source>
        <dbReference type="ARBA" id="ARBA00004496"/>
    </source>
</evidence>
<dbReference type="PROSITE" id="PS50092">
    <property type="entry name" value="TSP1"/>
    <property type="match status" value="1"/>
</dbReference>
<reference evidence="21" key="2">
    <citation type="submission" date="2025-09" db="UniProtKB">
        <authorList>
            <consortium name="Ensembl"/>
        </authorList>
    </citation>
    <scope>IDENTIFICATION</scope>
</reference>
<evidence type="ECO:0000256" key="3">
    <source>
        <dbReference type="ARBA" id="ARBA00004613"/>
    </source>
</evidence>
<dbReference type="InterPro" id="IPR009030">
    <property type="entry name" value="Growth_fac_rcpt_cys_sf"/>
</dbReference>
<evidence type="ECO:0000256" key="9">
    <source>
        <dbReference type="ARBA" id="ARBA00022949"/>
    </source>
</evidence>
<evidence type="ECO:0000256" key="17">
    <source>
        <dbReference type="SAM" id="SignalP"/>
    </source>
</evidence>
<feature type="domain" description="IGFBP N-terminal" evidence="20">
    <location>
        <begin position="27"/>
        <end position="94"/>
    </location>
</feature>
<evidence type="ECO:0000256" key="15">
    <source>
        <dbReference type="ARBA" id="ARBA00077787"/>
    </source>
</evidence>
<dbReference type="PANTHER" id="PTHR11348:SF37">
    <property type="entry name" value="CONNECTIVE TISSUE GROWTH FACTOR"/>
    <property type="match status" value="1"/>
</dbReference>
<dbReference type="PROSITE" id="PS01185">
    <property type="entry name" value="CTCK_1"/>
    <property type="match status" value="1"/>
</dbReference>
<evidence type="ECO:0000256" key="5">
    <source>
        <dbReference type="ARBA" id="ARBA00022490"/>
    </source>
</evidence>
<evidence type="ECO:0000259" key="19">
    <source>
        <dbReference type="PROSITE" id="PS50184"/>
    </source>
</evidence>
<dbReference type="GO" id="GO:0008201">
    <property type="term" value="F:heparin binding"/>
    <property type="evidence" value="ECO:0007669"/>
    <property type="project" value="TreeGrafter"/>
</dbReference>
<dbReference type="Pfam" id="PF19035">
    <property type="entry name" value="TSP1_CCN"/>
    <property type="match status" value="1"/>
</dbReference>
<keyword evidence="7 17" id="KW-0732">Signal</keyword>
<dbReference type="SMART" id="SM00209">
    <property type="entry name" value="TSP1"/>
    <property type="match status" value="1"/>
</dbReference>
<keyword evidence="9" id="KW-0965">Cell junction</keyword>
<dbReference type="GO" id="GO:0008083">
    <property type="term" value="F:growth factor activity"/>
    <property type="evidence" value="ECO:0007669"/>
    <property type="project" value="UniProtKB-KW"/>
</dbReference>
<keyword evidence="6" id="KW-0964">Secreted</keyword>
<evidence type="ECO:0000259" key="18">
    <source>
        <dbReference type="PROSITE" id="PS01225"/>
    </source>
</evidence>
<reference evidence="21" key="1">
    <citation type="submission" date="2025-08" db="UniProtKB">
        <authorList>
            <consortium name="Ensembl"/>
        </authorList>
    </citation>
    <scope>IDENTIFICATION</scope>
</reference>
<evidence type="ECO:0000256" key="4">
    <source>
        <dbReference type="ARBA" id="ARBA00008125"/>
    </source>
</evidence>
<evidence type="ECO:0000313" key="21">
    <source>
        <dbReference type="Ensembl" id="ENSNPEP00000015602.1"/>
    </source>
</evidence>
<dbReference type="PROSITE" id="PS01225">
    <property type="entry name" value="CTCK_2"/>
    <property type="match status" value="1"/>
</dbReference>
<dbReference type="Pfam" id="PF00219">
    <property type="entry name" value="IGFBP"/>
    <property type="match status" value="1"/>
</dbReference>
<feature type="domain" description="VWFC" evidence="19">
    <location>
        <begin position="103"/>
        <end position="169"/>
    </location>
</feature>
<evidence type="ECO:0000313" key="22">
    <source>
        <dbReference type="Proteomes" id="UP000694420"/>
    </source>
</evidence>
<protein>
    <recommendedName>
        <fullName evidence="13">CCN family member 3</fullName>
    </recommendedName>
    <alternativeName>
        <fullName evidence="14">Cellular communication network factor 3</fullName>
    </alternativeName>
    <alternativeName>
        <fullName evidence="15">Protein NOV homolog</fullName>
    </alternativeName>
</protein>
<dbReference type="PIRSF" id="PIRSF036495">
    <property type="entry name" value="IGFBP_rP_CNN"/>
    <property type="match status" value="1"/>
</dbReference>
<dbReference type="InterPro" id="IPR000867">
    <property type="entry name" value="IGFBP-like"/>
</dbReference>
<dbReference type="FunFam" id="2.20.100.10:FF:000046">
    <property type="entry name" value="Cellular communication network factor 4"/>
    <property type="match status" value="1"/>
</dbReference>
<dbReference type="InterPro" id="IPR036383">
    <property type="entry name" value="TSP1_rpt_sf"/>
</dbReference>
<dbReference type="Gene3D" id="2.10.70.10">
    <property type="entry name" value="Complement Module, domain 1"/>
    <property type="match status" value="1"/>
</dbReference>
<evidence type="ECO:0000256" key="13">
    <source>
        <dbReference type="ARBA" id="ARBA00039944"/>
    </source>
</evidence>
<dbReference type="InterPro" id="IPR001007">
    <property type="entry name" value="VWF_dom"/>
</dbReference>
<feature type="signal peptide" evidence="17">
    <location>
        <begin position="1"/>
        <end position="21"/>
    </location>
</feature>
<dbReference type="SUPFAM" id="SSF57184">
    <property type="entry name" value="Growth factor receptor domain"/>
    <property type="match status" value="1"/>
</dbReference>
<dbReference type="InterPro" id="IPR043973">
    <property type="entry name" value="TSP1_CCN"/>
</dbReference>